<dbReference type="InterPro" id="IPR043502">
    <property type="entry name" value="DNA/RNA_pol_sf"/>
</dbReference>
<name>A0A7J8HHT2_MOLMO</name>
<dbReference type="InParanoid" id="A0A7J8HHT2"/>
<dbReference type="Proteomes" id="UP000550707">
    <property type="component" value="Unassembled WGS sequence"/>
</dbReference>
<dbReference type="EC" id="2.7.7.49" evidence="1"/>
<evidence type="ECO:0000313" key="3">
    <source>
        <dbReference type="EMBL" id="KAF6471630.1"/>
    </source>
</evidence>
<feature type="domain" description="Reverse transcriptase" evidence="2">
    <location>
        <begin position="1"/>
        <end position="150"/>
    </location>
</feature>
<proteinExistence type="predicted"/>
<evidence type="ECO:0000259" key="2">
    <source>
        <dbReference type="PROSITE" id="PS50878"/>
    </source>
</evidence>
<reference evidence="3 4" key="1">
    <citation type="journal article" date="2020" name="Nature">
        <title>Six reference-quality genomes reveal evolution of bat adaptations.</title>
        <authorList>
            <person name="Jebb D."/>
            <person name="Huang Z."/>
            <person name="Pippel M."/>
            <person name="Hughes G.M."/>
            <person name="Lavrichenko K."/>
            <person name="Devanna P."/>
            <person name="Winkler S."/>
            <person name="Jermiin L.S."/>
            <person name="Skirmuntt E.C."/>
            <person name="Katzourakis A."/>
            <person name="Burkitt-Gray L."/>
            <person name="Ray D.A."/>
            <person name="Sullivan K.A.M."/>
            <person name="Roscito J.G."/>
            <person name="Kirilenko B.M."/>
            <person name="Davalos L.M."/>
            <person name="Corthals A.P."/>
            <person name="Power M.L."/>
            <person name="Jones G."/>
            <person name="Ransome R.D."/>
            <person name="Dechmann D.K.N."/>
            <person name="Locatelli A.G."/>
            <person name="Puechmaille S.J."/>
            <person name="Fedrigo O."/>
            <person name="Jarvis E.D."/>
            <person name="Hiller M."/>
            <person name="Vernes S.C."/>
            <person name="Myers E.W."/>
            <person name="Teeling E.C."/>
        </authorList>
    </citation>
    <scope>NUCLEOTIDE SEQUENCE [LARGE SCALE GENOMIC DNA]</scope>
    <source>
        <strain evidence="3">MMolMol1</strain>
        <tissue evidence="3">Muscle</tissue>
    </source>
</reference>
<dbReference type="SUPFAM" id="SSF56672">
    <property type="entry name" value="DNA/RNA polymerases"/>
    <property type="match status" value="1"/>
</dbReference>
<gene>
    <name evidence="3" type="ORF">HJG59_011008</name>
</gene>
<accession>A0A7J8HHT2</accession>
<sequence>MNIDAKILNKIRAHQLQQYTKKIIHHDQEGFIPGIQGWYNICKSINVIHHINKIKNKNHMIISIDADKAFDKIQHPFLIKMLSNVGIEGSFLNKIKGIYERHTANIILSGQKLKAFPLRTGTRQGCSLSPLLFNVVLEVLATAIRQEEKK</sequence>
<comment type="caution">
    <text evidence="3">The sequence shown here is derived from an EMBL/GenBank/DDBJ whole genome shotgun (WGS) entry which is preliminary data.</text>
</comment>
<dbReference type="EMBL" id="JACASF010000006">
    <property type="protein sequence ID" value="KAF6471630.1"/>
    <property type="molecule type" value="Genomic_DNA"/>
</dbReference>
<evidence type="ECO:0000313" key="4">
    <source>
        <dbReference type="Proteomes" id="UP000550707"/>
    </source>
</evidence>
<keyword evidence="4" id="KW-1185">Reference proteome</keyword>
<protein>
    <recommendedName>
        <fullName evidence="1">RNA-directed DNA polymerase</fullName>
        <ecNumber evidence="1">2.7.7.49</ecNumber>
    </recommendedName>
</protein>
<dbReference type="PANTHER" id="PTHR19446">
    <property type="entry name" value="REVERSE TRANSCRIPTASES"/>
    <property type="match status" value="1"/>
</dbReference>
<dbReference type="AlphaFoldDB" id="A0A7J8HHT2"/>
<dbReference type="PROSITE" id="PS50878">
    <property type="entry name" value="RT_POL"/>
    <property type="match status" value="1"/>
</dbReference>
<dbReference type="GO" id="GO:0003964">
    <property type="term" value="F:RNA-directed DNA polymerase activity"/>
    <property type="evidence" value="ECO:0007669"/>
    <property type="project" value="UniProtKB-EC"/>
</dbReference>
<dbReference type="Pfam" id="PF00078">
    <property type="entry name" value="RVT_1"/>
    <property type="match status" value="1"/>
</dbReference>
<evidence type="ECO:0000256" key="1">
    <source>
        <dbReference type="ARBA" id="ARBA00012493"/>
    </source>
</evidence>
<organism evidence="3 4">
    <name type="scientific">Molossus molossus</name>
    <name type="common">Pallas' mastiff bat</name>
    <name type="synonym">Vespertilio molossus</name>
    <dbReference type="NCBI Taxonomy" id="27622"/>
    <lineage>
        <taxon>Eukaryota</taxon>
        <taxon>Metazoa</taxon>
        <taxon>Chordata</taxon>
        <taxon>Craniata</taxon>
        <taxon>Vertebrata</taxon>
        <taxon>Euteleostomi</taxon>
        <taxon>Mammalia</taxon>
        <taxon>Eutheria</taxon>
        <taxon>Laurasiatheria</taxon>
        <taxon>Chiroptera</taxon>
        <taxon>Yangochiroptera</taxon>
        <taxon>Molossidae</taxon>
        <taxon>Molossus</taxon>
    </lineage>
</organism>
<dbReference type="InterPro" id="IPR000477">
    <property type="entry name" value="RT_dom"/>
</dbReference>